<dbReference type="InterPro" id="IPR000043">
    <property type="entry name" value="Adenosylhomocysteinase-like"/>
</dbReference>
<dbReference type="GO" id="GO:0004802">
    <property type="term" value="F:transketolase activity"/>
    <property type="evidence" value="ECO:0007669"/>
    <property type="project" value="UniProtKB-EC"/>
</dbReference>
<dbReference type="InterPro" id="IPR005474">
    <property type="entry name" value="Transketolase_N"/>
</dbReference>
<comment type="cofactor">
    <cofactor evidence="2">
        <name>thiamine diphosphate</name>
        <dbReference type="ChEBI" id="CHEBI:58937"/>
    </cofactor>
</comment>
<dbReference type="GO" id="GO:0005634">
    <property type="term" value="C:nucleus"/>
    <property type="evidence" value="ECO:0007669"/>
    <property type="project" value="TreeGrafter"/>
</dbReference>
<gene>
    <name evidence="5" type="ORF">EW026_g8423</name>
</gene>
<dbReference type="PANTHER" id="PTHR43522:SF2">
    <property type="entry name" value="TRANSKETOLASE 1-RELATED"/>
    <property type="match status" value="1"/>
</dbReference>
<evidence type="ECO:0000256" key="2">
    <source>
        <dbReference type="ARBA" id="ARBA00001964"/>
    </source>
</evidence>
<organism evidence="5 6">
    <name type="scientific">Hermanssonia centrifuga</name>
    <dbReference type="NCBI Taxonomy" id="98765"/>
    <lineage>
        <taxon>Eukaryota</taxon>
        <taxon>Fungi</taxon>
        <taxon>Dikarya</taxon>
        <taxon>Basidiomycota</taxon>
        <taxon>Agaricomycotina</taxon>
        <taxon>Agaricomycetes</taxon>
        <taxon>Polyporales</taxon>
        <taxon>Meruliaceae</taxon>
        <taxon>Hermanssonia</taxon>
    </lineage>
</organism>
<protein>
    <recommendedName>
        <fullName evidence="4">Transketolase-like pyrimidine-binding domain-containing protein</fullName>
    </recommendedName>
</protein>
<dbReference type="SUPFAM" id="SSF52518">
    <property type="entry name" value="Thiamin diphosphate-binding fold (THDP-binding)"/>
    <property type="match status" value="2"/>
</dbReference>
<dbReference type="SMART" id="SM00861">
    <property type="entry name" value="Transket_pyr"/>
    <property type="match status" value="1"/>
</dbReference>
<dbReference type="InterPro" id="IPR029061">
    <property type="entry name" value="THDP-binding"/>
</dbReference>
<evidence type="ECO:0000259" key="4">
    <source>
        <dbReference type="SMART" id="SM00861"/>
    </source>
</evidence>
<comment type="caution">
    <text evidence="5">The sequence shown here is derived from an EMBL/GenBank/DDBJ whole genome shotgun (WGS) entry which is preliminary data.</text>
</comment>
<comment type="catalytic activity">
    <reaction evidence="3">
        <text>D-sedoheptulose 7-phosphate + D-glyceraldehyde 3-phosphate = aldehydo-D-ribose 5-phosphate + D-xylulose 5-phosphate</text>
        <dbReference type="Rhea" id="RHEA:10508"/>
        <dbReference type="ChEBI" id="CHEBI:57483"/>
        <dbReference type="ChEBI" id="CHEBI:57737"/>
        <dbReference type="ChEBI" id="CHEBI:58273"/>
        <dbReference type="ChEBI" id="CHEBI:59776"/>
        <dbReference type="EC" id="2.2.1.1"/>
    </reaction>
</comment>
<accession>A0A4V3X920</accession>
<dbReference type="InterPro" id="IPR005475">
    <property type="entry name" value="Transketolase-like_Pyr-bd"/>
</dbReference>
<sequence length="329" mass="35461">MIEIAELGGNIFSAFKDLIWLDIYNAIAEAREEKTKPTIIRLRTTIGYGSTQQGTHGVHDPPLKADDIQALKTKLGFPPNEAFYIPEETYEVYGATATRGAKLEKEWDALLASYGQKYPKERAELTRPDAAQAFRKLSELVLTAITPVLPDLMGGSTDLTGSNLTRVKAAVDFQPPSTGLGNYAGTYICYDVCERAMGAIGNGLAAYGGVIPFVATFMNSVSYTAGAVRLSALSKHQVIWVATHDSIGLGDEMPGLMYMRQKNIFSTQDHAPAALAATGVPLFAWKLGCNVINAQDTPYFLQKLCITVPNLTLSAAASIVRFTGPNGSV</sequence>
<keyword evidence="6" id="KW-1185">Reference proteome</keyword>
<evidence type="ECO:0000256" key="1">
    <source>
        <dbReference type="ARBA" id="ARBA00001941"/>
    </source>
</evidence>
<dbReference type="GO" id="GO:0005829">
    <property type="term" value="C:cytosol"/>
    <property type="evidence" value="ECO:0007669"/>
    <property type="project" value="TreeGrafter"/>
</dbReference>
<reference evidence="5 6" key="1">
    <citation type="submission" date="2019-02" db="EMBL/GenBank/DDBJ databases">
        <title>Genome sequencing of the rare red list fungi Phlebia centrifuga.</title>
        <authorList>
            <person name="Buettner E."/>
            <person name="Kellner H."/>
        </authorList>
    </citation>
    <scope>NUCLEOTIDE SEQUENCE [LARGE SCALE GENOMIC DNA]</scope>
    <source>
        <strain evidence="5 6">DSM 108282</strain>
    </source>
</reference>
<dbReference type="PANTHER" id="PTHR43522">
    <property type="entry name" value="TRANSKETOLASE"/>
    <property type="match status" value="1"/>
</dbReference>
<dbReference type="EMBL" id="SGPJ01001184">
    <property type="protein sequence ID" value="THG92492.1"/>
    <property type="molecule type" value="Genomic_DNA"/>
</dbReference>
<name>A0A4V3X920_9APHY</name>
<evidence type="ECO:0000313" key="6">
    <source>
        <dbReference type="Proteomes" id="UP000309038"/>
    </source>
</evidence>
<proteinExistence type="predicted"/>
<dbReference type="AlphaFoldDB" id="A0A4V3X920"/>
<evidence type="ECO:0000313" key="5">
    <source>
        <dbReference type="EMBL" id="THG92492.1"/>
    </source>
</evidence>
<feature type="domain" description="Transketolase-like pyrimidine-binding" evidence="4">
    <location>
        <begin position="132"/>
        <end position="282"/>
    </location>
</feature>
<dbReference type="Pfam" id="PF05221">
    <property type="entry name" value="AdoHcyase"/>
    <property type="match status" value="1"/>
</dbReference>
<dbReference type="InterPro" id="IPR033247">
    <property type="entry name" value="Transketolase_fam"/>
</dbReference>
<dbReference type="Pfam" id="PF00456">
    <property type="entry name" value="Transketolase_N"/>
    <property type="match status" value="1"/>
</dbReference>
<evidence type="ECO:0000256" key="3">
    <source>
        <dbReference type="ARBA" id="ARBA00049473"/>
    </source>
</evidence>
<dbReference type="Gene3D" id="3.40.50.970">
    <property type="match status" value="2"/>
</dbReference>
<dbReference type="Proteomes" id="UP000309038">
    <property type="component" value="Unassembled WGS sequence"/>
</dbReference>
<dbReference type="Pfam" id="PF02779">
    <property type="entry name" value="Transket_pyr"/>
    <property type="match status" value="1"/>
</dbReference>
<dbReference type="GO" id="GO:0006098">
    <property type="term" value="P:pentose-phosphate shunt"/>
    <property type="evidence" value="ECO:0007669"/>
    <property type="project" value="TreeGrafter"/>
</dbReference>
<comment type="cofactor">
    <cofactor evidence="1">
        <name>Co(2+)</name>
        <dbReference type="ChEBI" id="CHEBI:48828"/>
    </cofactor>
</comment>